<reference evidence="2" key="2">
    <citation type="journal article" date="2024" name="Nature">
        <title>Anoxygenic phototroph of the Chloroflexota uses a type I reaction centre.</title>
        <authorList>
            <person name="Tsuji J.M."/>
            <person name="Shaw N.A."/>
            <person name="Nagashima S."/>
            <person name="Venkiteswaran J.J."/>
            <person name="Schiff S.L."/>
            <person name="Watanabe T."/>
            <person name="Fukui M."/>
            <person name="Hanada S."/>
            <person name="Tank M."/>
            <person name="Neufeld J.D."/>
        </authorList>
    </citation>
    <scope>NUCLEOTIDE SEQUENCE</scope>
    <source>
        <strain evidence="2">L227-S17</strain>
    </source>
</reference>
<dbReference type="AlphaFoldDB" id="A0A8T7LWD1"/>
<dbReference type="EMBL" id="CP128399">
    <property type="protein sequence ID" value="WJW67139.1"/>
    <property type="molecule type" value="Genomic_DNA"/>
</dbReference>
<name>A0A8T7LWD1_9CHLR</name>
<evidence type="ECO:0000313" key="4">
    <source>
        <dbReference type="Proteomes" id="UP001431572"/>
    </source>
</evidence>
<protein>
    <submittedName>
        <fullName evidence="1">Uncharacterized protein</fullName>
    </submittedName>
</protein>
<reference evidence="1 3" key="1">
    <citation type="submission" date="2020-06" db="EMBL/GenBank/DDBJ databases">
        <title>Anoxygenic phototrophic Chloroflexota member uses a Type I reaction center.</title>
        <authorList>
            <person name="Tsuji J.M."/>
            <person name="Shaw N.A."/>
            <person name="Nagashima S."/>
            <person name="Venkiteswaran J."/>
            <person name="Schiff S.L."/>
            <person name="Hanada S."/>
            <person name="Tank M."/>
            <person name="Neufeld J.D."/>
        </authorList>
    </citation>
    <scope>NUCLEOTIDE SEQUENCE [LARGE SCALE GENOMIC DNA]</scope>
    <source>
        <strain evidence="1">L227-S17</strain>
    </source>
</reference>
<dbReference type="EMBL" id="JACATZ010000001">
    <property type="protein sequence ID" value="NWJ45263.1"/>
    <property type="molecule type" value="Genomic_DNA"/>
</dbReference>
<sequence length="158" mass="18250">MIIVHPDLPPLPIRERAWEWLQYYGVHIVVKNPHSTHGGGGWYPDSKLVELQTAQEEAAIHELAHAWWHELRKDPEVRKTFSAMVRRLSEETDPHYRRAQELARVYENGDALTGFRGMFEADGTVIDWEQYAGLASGVMGKTELLPDYIRGFYAELFD</sequence>
<proteinExistence type="predicted"/>
<evidence type="ECO:0000313" key="2">
    <source>
        <dbReference type="EMBL" id="WJW67139.1"/>
    </source>
</evidence>
<evidence type="ECO:0000313" key="1">
    <source>
        <dbReference type="EMBL" id="NWJ45263.1"/>
    </source>
</evidence>
<organism evidence="1 3">
    <name type="scientific">Candidatus Chlorohelix allophototropha</name>
    <dbReference type="NCBI Taxonomy" id="3003348"/>
    <lineage>
        <taxon>Bacteria</taxon>
        <taxon>Bacillati</taxon>
        <taxon>Chloroflexota</taxon>
        <taxon>Chloroflexia</taxon>
        <taxon>Candidatus Chloroheliales</taxon>
        <taxon>Candidatus Chloroheliaceae</taxon>
        <taxon>Candidatus Chlorohelix</taxon>
    </lineage>
</organism>
<dbReference type="RefSeq" id="WP_341469034.1">
    <property type="nucleotide sequence ID" value="NZ_CP128399.1"/>
</dbReference>
<dbReference type="Proteomes" id="UP001431572">
    <property type="component" value="Chromosome 1"/>
</dbReference>
<dbReference type="Proteomes" id="UP000521676">
    <property type="component" value="Unassembled WGS sequence"/>
</dbReference>
<gene>
    <name evidence="1" type="ORF">HXX08_05225</name>
    <name evidence="2" type="ORF">OZ401_000394</name>
</gene>
<accession>A0A8T7LWD1</accession>
<evidence type="ECO:0000313" key="3">
    <source>
        <dbReference type="Proteomes" id="UP000521676"/>
    </source>
</evidence>
<keyword evidence="4" id="KW-1185">Reference proteome</keyword>